<evidence type="ECO:0008006" key="3">
    <source>
        <dbReference type="Google" id="ProtNLM"/>
    </source>
</evidence>
<dbReference type="RefSeq" id="WP_207300826.1">
    <property type="nucleotide sequence ID" value="NZ_CP071444.1"/>
</dbReference>
<gene>
    <name evidence="1" type="ORF">J0B03_05360</name>
</gene>
<dbReference type="Proteomes" id="UP000663499">
    <property type="component" value="Chromosome"/>
</dbReference>
<dbReference type="AlphaFoldDB" id="A0A974XGQ5"/>
<evidence type="ECO:0000313" key="1">
    <source>
        <dbReference type="EMBL" id="QSX09493.1"/>
    </source>
</evidence>
<organism evidence="1 2">
    <name type="scientific">Alkalibacter rhizosphaerae</name>
    <dbReference type="NCBI Taxonomy" id="2815577"/>
    <lineage>
        <taxon>Bacteria</taxon>
        <taxon>Bacillati</taxon>
        <taxon>Bacillota</taxon>
        <taxon>Clostridia</taxon>
        <taxon>Eubacteriales</taxon>
        <taxon>Eubacteriaceae</taxon>
        <taxon>Alkalibacter</taxon>
    </lineage>
</organism>
<dbReference type="KEGG" id="alka:J0B03_05360"/>
<proteinExistence type="predicted"/>
<reference evidence="1" key="1">
    <citation type="submission" date="2021-03" db="EMBL/GenBank/DDBJ databases">
        <title>Alkalibacter marinus sp. nov., isolated from tidal flat sediment.</title>
        <authorList>
            <person name="Namirimu T."/>
            <person name="Yang J.-A."/>
            <person name="Yang S.-H."/>
            <person name="Kim Y.-J."/>
            <person name="Kwon K.K."/>
        </authorList>
    </citation>
    <scope>NUCLEOTIDE SEQUENCE</scope>
    <source>
        <strain evidence="1">ES005</strain>
    </source>
</reference>
<sequence length="131" mass="15253">MRKSMIFICFIVLLISFVGCGKEQSFEVVDEASQIKSNSEGVDFEGSVSFDGETVSFNRIYDDANNEKERRMYYKDEQLQFVSWDKNNDGMKDFWIRMVDGEYADLQMEDTDFDGKVDIVTKFDSEGRIIQ</sequence>
<evidence type="ECO:0000313" key="2">
    <source>
        <dbReference type="Proteomes" id="UP000663499"/>
    </source>
</evidence>
<protein>
    <recommendedName>
        <fullName evidence="3">Lipoprotein</fullName>
    </recommendedName>
</protein>
<name>A0A974XGQ5_9FIRM</name>
<dbReference type="PROSITE" id="PS51257">
    <property type="entry name" value="PROKAR_LIPOPROTEIN"/>
    <property type="match status" value="1"/>
</dbReference>
<accession>A0A974XGQ5</accession>
<dbReference type="EMBL" id="CP071444">
    <property type="protein sequence ID" value="QSX09493.1"/>
    <property type="molecule type" value="Genomic_DNA"/>
</dbReference>
<keyword evidence="2" id="KW-1185">Reference proteome</keyword>